<dbReference type="InterPro" id="IPR001128">
    <property type="entry name" value="Cyt_P450"/>
</dbReference>
<sequence>MYRKDPEFYARFGFPGALGAETNPLIHQRQRKELEPFFSSKGVEACYPKIWAKVDIMCQGLQQRQAAGESVELVYLFKRLTLDVIYLLAFGIDLLNTDRYGSEAAILSDVTIALGAMMFFKWVPGLSRLVFSLPLCVIRTFFGSYVKMCRHSHQLVQRNYSRTLEESGKDRCLDSTIFDSVLRSFAKTQDGSNLTRVQTGKAVDDVALSTTLVYLCKCPKEMVKLRHEVECLRETNVQDIQLATISQIPHLDAVIREANRLSSPLSTVLPREVPSTGYVIGGHFLPKGTIVGFHLDDINRNPKFFPEPNEFIPERWSGEEGKKLQRWFVPFSKCSRRCIGMDFALVEMKLVVAAIISRFEIWLDNPNVSLNSRELLVKIPGDDLRIRLREITF</sequence>
<dbReference type="GO" id="GO:0004497">
    <property type="term" value="F:monooxygenase activity"/>
    <property type="evidence" value="ECO:0007669"/>
    <property type="project" value="UniProtKB-KW"/>
</dbReference>
<evidence type="ECO:0000256" key="2">
    <source>
        <dbReference type="ARBA" id="ARBA00010617"/>
    </source>
</evidence>
<dbReference type="InterPro" id="IPR050121">
    <property type="entry name" value="Cytochrome_P450_monoxygenase"/>
</dbReference>
<proteinExistence type="inferred from homology"/>
<keyword evidence="4 8" id="KW-0479">Metal-binding</keyword>
<keyword evidence="3 8" id="KW-0349">Heme</keyword>
<dbReference type="AlphaFoldDB" id="A0A5N6GTI1"/>
<evidence type="ECO:0000256" key="1">
    <source>
        <dbReference type="ARBA" id="ARBA00001971"/>
    </source>
</evidence>
<dbReference type="Gene3D" id="1.10.630.10">
    <property type="entry name" value="Cytochrome P450"/>
    <property type="match status" value="1"/>
</dbReference>
<dbReference type="VEuPathDB" id="FungiDB:AFLA_009278"/>
<feature type="binding site" description="axial binding residue" evidence="8">
    <location>
        <position position="338"/>
    </location>
    <ligand>
        <name>heme</name>
        <dbReference type="ChEBI" id="CHEBI:30413"/>
    </ligand>
    <ligandPart>
        <name>Fe</name>
        <dbReference type="ChEBI" id="CHEBI:18248"/>
    </ligandPart>
</feature>
<keyword evidence="7" id="KW-0503">Monooxygenase</keyword>
<evidence type="ECO:0000256" key="3">
    <source>
        <dbReference type="ARBA" id="ARBA00022617"/>
    </source>
</evidence>
<dbReference type="PRINTS" id="PR00463">
    <property type="entry name" value="EP450I"/>
</dbReference>
<dbReference type="SUPFAM" id="SSF48264">
    <property type="entry name" value="Cytochrome P450"/>
    <property type="match status" value="1"/>
</dbReference>
<organism evidence="9">
    <name type="scientific">Aspergillus flavus</name>
    <dbReference type="NCBI Taxonomy" id="5059"/>
    <lineage>
        <taxon>Eukaryota</taxon>
        <taxon>Fungi</taxon>
        <taxon>Dikarya</taxon>
        <taxon>Ascomycota</taxon>
        <taxon>Pezizomycotina</taxon>
        <taxon>Eurotiomycetes</taxon>
        <taxon>Eurotiomycetidae</taxon>
        <taxon>Eurotiales</taxon>
        <taxon>Aspergillaceae</taxon>
        <taxon>Aspergillus</taxon>
        <taxon>Aspergillus subgen. Circumdati</taxon>
    </lineage>
</organism>
<keyword evidence="6 8" id="KW-0408">Iron</keyword>
<keyword evidence="5" id="KW-0560">Oxidoreductase</keyword>
<evidence type="ECO:0000256" key="8">
    <source>
        <dbReference type="PIRSR" id="PIRSR602401-1"/>
    </source>
</evidence>
<dbReference type="PRINTS" id="PR00385">
    <property type="entry name" value="P450"/>
</dbReference>
<dbReference type="EMBL" id="ML734629">
    <property type="protein sequence ID" value="KAB8244290.1"/>
    <property type="molecule type" value="Genomic_DNA"/>
</dbReference>
<reference evidence="9" key="1">
    <citation type="submission" date="2019-04" db="EMBL/GenBank/DDBJ databases">
        <title>Friends and foes A comparative genomics study of 23 Aspergillus species from section Flavi.</title>
        <authorList>
            <consortium name="DOE Joint Genome Institute"/>
            <person name="Kjaerbolling I."/>
            <person name="Vesth T."/>
            <person name="Frisvad J.C."/>
            <person name="Nybo J.L."/>
            <person name="Theobald S."/>
            <person name="Kildgaard S."/>
            <person name="Isbrandt T."/>
            <person name="Kuo A."/>
            <person name="Sato A."/>
            <person name="Lyhne E.K."/>
            <person name="Kogle M.E."/>
            <person name="Wiebenga A."/>
            <person name="Kun R.S."/>
            <person name="Lubbers R.J."/>
            <person name="Makela M.R."/>
            <person name="Barry K."/>
            <person name="Chovatia M."/>
            <person name="Clum A."/>
            <person name="Daum C."/>
            <person name="Haridas S."/>
            <person name="He G."/>
            <person name="LaButti K."/>
            <person name="Lipzen A."/>
            <person name="Mondo S."/>
            <person name="Riley R."/>
            <person name="Salamov A."/>
            <person name="Simmons B.A."/>
            <person name="Magnuson J.K."/>
            <person name="Henrissat B."/>
            <person name="Mortensen U.H."/>
            <person name="Larsen T.O."/>
            <person name="Devries R.P."/>
            <person name="Grigoriev I.V."/>
            <person name="Machida M."/>
            <person name="Baker S.E."/>
            <person name="Andersen M.R."/>
        </authorList>
    </citation>
    <scope>NUCLEOTIDE SEQUENCE [LARGE SCALE GENOMIC DNA]</scope>
    <source>
        <strain evidence="9">CBS 121.62</strain>
    </source>
</reference>
<accession>A0A5N6GTI1</accession>
<dbReference type="PANTHER" id="PTHR24305:SF210">
    <property type="entry name" value="CYTOCHROME P450 MONOOXYGENASE ASQL-RELATED"/>
    <property type="match status" value="1"/>
</dbReference>
<dbReference type="PANTHER" id="PTHR24305">
    <property type="entry name" value="CYTOCHROME P450"/>
    <property type="match status" value="1"/>
</dbReference>
<protein>
    <submittedName>
        <fullName evidence="9">Cytochrome P450</fullName>
    </submittedName>
</protein>
<dbReference type="InterPro" id="IPR036396">
    <property type="entry name" value="Cyt_P450_sf"/>
</dbReference>
<comment type="similarity">
    <text evidence="2">Belongs to the cytochrome P450 family.</text>
</comment>
<evidence type="ECO:0000256" key="5">
    <source>
        <dbReference type="ARBA" id="ARBA00023002"/>
    </source>
</evidence>
<dbReference type="GO" id="GO:0020037">
    <property type="term" value="F:heme binding"/>
    <property type="evidence" value="ECO:0007669"/>
    <property type="project" value="InterPro"/>
</dbReference>
<dbReference type="GO" id="GO:0016705">
    <property type="term" value="F:oxidoreductase activity, acting on paired donors, with incorporation or reduction of molecular oxygen"/>
    <property type="evidence" value="ECO:0007669"/>
    <property type="project" value="InterPro"/>
</dbReference>
<dbReference type="Proteomes" id="UP000325434">
    <property type="component" value="Unassembled WGS sequence"/>
</dbReference>
<dbReference type="Pfam" id="PF00067">
    <property type="entry name" value="p450"/>
    <property type="match status" value="1"/>
</dbReference>
<dbReference type="VEuPathDB" id="FungiDB:F9C07_8748"/>
<dbReference type="InterPro" id="IPR002401">
    <property type="entry name" value="Cyt_P450_E_grp-I"/>
</dbReference>
<comment type="cofactor">
    <cofactor evidence="1 8">
        <name>heme</name>
        <dbReference type="ChEBI" id="CHEBI:30413"/>
    </cofactor>
</comment>
<dbReference type="GO" id="GO:0005506">
    <property type="term" value="F:iron ion binding"/>
    <property type="evidence" value="ECO:0007669"/>
    <property type="project" value="InterPro"/>
</dbReference>
<name>A0A5N6GTI1_ASPFL</name>
<gene>
    <name evidence="9" type="ORF">BDV35DRAFT_395081</name>
</gene>
<evidence type="ECO:0000256" key="7">
    <source>
        <dbReference type="ARBA" id="ARBA00023033"/>
    </source>
</evidence>
<evidence type="ECO:0000256" key="6">
    <source>
        <dbReference type="ARBA" id="ARBA00023004"/>
    </source>
</evidence>
<evidence type="ECO:0000256" key="4">
    <source>
        <dbReference type="ARBA" id="ARBA00022723"/>
    </source>
</evidence>
<evidence type="ECO:0000313" key="9">
    <source>
        <dbReference type="EMBL" id="KAB8244290.1"/>
    </source>
</evidence>